<dbReference type="SUPFAM" id="SSF54106">
    <property type="entry name" value="LysM domain"/>
    <property type="match status" value="1"/>
</dbReference>
<evidence type="ECO:0000259" key="2">
    <source>
        <dbReference type="PROSITE" id="PS51782"/>
    </source>
</evidence>
<dbReference type="Gene3D" id="3.10.350.10">
    <property type="entry name" value="LysM domain"/>
    <property type="match status" value="1"/>
</dbReference>
<keyword evidence="4" id="KW-1185">Reference proteome</keyword>
<dbReference type="AlphaFoldDB" id="A0A7L4ZMA2"/>
<proteinExistence type="predicted"/>
<dbReference type="Proteomes" id="UP000464657">
    <property type="component" value="Chromosome"/>
</dbReference>
<keyword evidence="1" id="KW-0472">Membrane</keyword>
<dbReference type="OrthoDB" id="2149800at2"/>
<feature type="domain" description="LysM" evidence="2">
    <location>
        <begin position="217"/>
        <end position="263"/>
    </location>
</feature>
<accession>A0A7L4ZMA2</accession>
<dbReference type="RefSeq" id="WP_160130436.1">
    <property type="nucleotide sequence ID" value="NZ_CP019288.1"/>
</dbReference>
<dbReference type="PROSITE" id="PS51782">
    <property type="entry name" value="LYSM"/>
    <property type="match status" value="1"/>
</dbReference>
<evidence type="ECO:0000256" key="1">
    <source>
        <dbReference type="SAM" id="Phobius"/>
    </source>
</evidence>
<evidence type="ECO:0000313" key="4">
    <source>
        <dbReference type="Proteomes" id="UP000464657"/>
    </source>
</evidence>
<evidence type="ECO:0000313" key="3">
    <source>
        <dbReference type="EMBL" id="QHI37848.1"/>
    </source>
</evidence>
<gene>
    <name evidence="3" type="ORF">IMCC3317_32310</name>
</gene>
<dbReference type="SMART" id="SM00257">
    <property type="entry name" value="LysM"/>
    <property type="match status" value="1"/>
</dbReference>
<sequence>MEKLEKTFMQIAQPYIKTILFAIIGTLIFTITIDYKIENREEINEKLTKDYQKKRDSLLSIVNNQGKKLSEKKDLISDLLEKSKKDSIAIDSLKNSGINIEIIVNNSEKHKEGINNLVSTASNYLTNKVYIRDEHKIIIKELNKLYDIKGLSDPQNKGLLERIREMNSLQIINFKKNAGSMNQDNIVTEADQLLKLTWLTKTQKKMLHKIKNTLKKKIHFVKEKETLYSISKKYNISADKLIEMNPDKIDGDGNIKAGDTLKISN</sequence>
<name>A0A7L4ZMA2_9FLAO</name>
<dbReference type="KEGG" id="kan:IMCC3317_32310"/>
<feature type="transmembrane region" description="Helical" evidence="1">
    <location>
        <begin position="15"/>
        <end position="33"/>
    </location>
</feature>
<keyword evidence="1" id="KW-1133">Transmembrane helix</keyword>
<dbReference type="CDD" id="cd00118">
    <property type="entry name" value="LysM"/>
    <property type="match status" value="1"/>
</dbReference>
<dbReference type="EMBL" id="CP019288">
    <property type="protein sequence ID" value="QHI37848.1"/>
    <property type="molecule type" value="Genomic_DNA"/>
</dbReference>
<organism evidence="3 4">
    <name type="scientific">Kordia antarctica</name>
    <dbReference type="NCBI Taxonomy" id="1218801"/>
    <lineage>
        <taxon>Bacteria</taxon>
        <taxon>Pseudomonadati</taxon>
        <taxon>Bacteroidota</taxon>
        <taxon>Flavobacteriia</taxon>
        <taxon>Flavobacteriales</taxon>
        <taxon>Flavobacteriaceae</taxon>
        <taxon>Kordia</taxon>
    </lineage>
</organism>
<reference evidence="3 4" key="1">
    <citation type="journal article" date="2013" name="Int. J. Syst. Evol. Microbiol.">
        <title>Kordia antarctica sp. nov., isolated from Antarctic seawater.</title>
        <authorList>
            <person name="Baek K."/>
            <person name="Choi A."/>
            <person name="Kang I."/>
            <person name="Lee K."/>
            <person name="Cho J.C."/>
        </authorList>
    </citation>
    <scope>NUCLEOTIDE SEQUENCE [LARGE SCALE GENOMIC DNA]</scope>
    <source>
        <strain evidence="3 4">IMCC3317</strain>
    </source>
</reference>
<keyword evidence="1" id="KW-0812">Transmembrane</keyword>
<dbReference type="Pfam" id="PF01476">
    <property type="entry name" value="LysM"/>
    <property type="match status" value="1"/>
</dbReference>
<dbReference type="InterPro" id="IPR018392">
    <property type="entry name" value="LysM"/>
</dbReference>
<protein>
    <recommendedName>
        <fullName evidence="2">LysM domain-containing protein</fullName>
    </recommendedName>
</protein>
<dbReference type="InterPro" id="IPR036779">
    <property type="entry name" value="LysM_dom_sf"/>
</dbReference>